<dbReference type="AlphaFoldDB" id="A0A2U2H8U4"/>
<protein>
    <submittedName>
        <fullName evidence="2">Choice-of-anchor B family protein</fullName>
    </submittedName>
</protein>
<comment type="caution">
    <text evidence="2">The sequence shown here is derived from an EMBL/GenBank/DDBJ whole genome shotgun (WGS) entry which is preliminary data.</text>
</comment>
<feature type="signal peptide" evidence="1">
    <location>
        <begin position="1"/>
        <end position="30"/>
    </location>
</feature>
<dbReference type="Pfam" id="PF08309">
    <property type="entry name" value="LVIVD"/>
    <property type="match status" value="2"/>
</dbReference>
<dbReference type="PROSITE" id="PS51257">
    <property type="entry name" value="PROKAR_LIPOPROTEIN"/>
    <property type="match status" value="1"/>
</dbReference>
<dbReference type="OrthoDB" id="145213at2"/>
<accession>A0A2U2H8U4</accession>
<keyword evidence="1" id="KW-0732">Signal</keyword>
<dbReference type="NCBIfam" id="TIGR04312">
    <property type="entry name" value="choice_anch_B"/>
    <property type="match status" value="1"/>
</dbReference>
<dbReference type="Proteomes" id="UP000241421">
    <property type="component" value="Unassembled WGS sequence"/>
</dbReference>
<dbReference type="SUPFAM" id="SSF75011">
    <property type="entry name" value="3-carboxy-cis,cis-mucoante lactonizing enzyme"/>
    <property type="match status" value="1"/>
</dbReference>
<feature type="chain" id="PRO_5015477517" evidence="1">
    <location>
        <begin position="31"/>
        <end position="405"/>
    </location>
</feature>
<dbReference type="InterPro" id="IPR013211">
    <property type="entry name" value="LVIVD"/>
</dbReference>
<name>A0A2U2H8U4_9BURK</name>
<dbReference type="InterPro" id="IPR027589">
    <property type="entry name" value="Choice_anch_B"/>
</dbReference>
<keyword evidence="3" id="KW-1185">Reference proteome</keyword>
<evidence type="ECO:0000313" key="2">
    <source>
        <dbReference type="EMBL" id="PWF39029.1"/>
    </source>
</evidence>
<evidence type="ECO:0000313" key="3">
    <source>
        <dbReference type="Proteomes" id="UP000241421"/>
    </source>
</evidence>
<sequence>MPIFKTSSGHARPRLLQRGAAIAACAFALAACGGGGSGGPAPTSAPAPANGDFGGAVLGKVARTGVAGTWGYTAPDGKRYAIMGTAKGVLVLDLSNTASPRVVDEIDGPTNTNSPDVYWREMRVYGQHAYIVSEHTNVRAGIMILDLSGLPNSVRFVRSVIAHDGELPAHAVDIDTARGLLYLQRFGNGHLHTQTMHMHHPVGGPNQGSIEIWDLKPDPENPTYVSTFNKGKSVHDMTAVGNFAYVAEGTAAGYSIWNVENPAAPTLVVRWSVEPGHFAHNIWPSGDGSFVVTTEEIPLGLPARVWQLNGNAVPTLLSSFKIGTGTPHNVVMEGRTAYLSHYTEGAAVVDLSNPAVPRVVARVDTSALTGPDMAGCWGVYKFPGVPLMTCSDTQNGFHLIGITGN</sequence>
<organism evidence="2 3">
    <name type="scientific">Massilia glaciei</name>
    <dbReference type="NCBI Taxonomy" id="1524097"/>
    <lineage>
        <taxon>Bacteria</taxon>
        <taxon>Pseudomonadati</taxon>
        <taxon>Pseudomonadota</taxon>
        <taxon>Betaproteobacteria</taxon>
        <taxon>Burkholderiales</taxon>
        <taxon>Oxalobacteraceae</taxon>
        <taxon>Telluria group</taxon>
        <taxon>Massilia</taxon>
    </lineage>
</organism>
<proteinExistence type="predicted"/>
<dbReference type="EMBL" id="PXWF02000346">
    <property type="protein sequence ID" value="PWF39029.1"/>
    <property type="molecule type" value="Genomic_DNA"/>
</dbReference>
<evidence type="ECO:0000256" key="1">
    <source>
        <dbReference type="SAM" id="SignalP"/>
    </source>
</evidence>
<gene>
    <name evidence="2" type="ORF">C7C56_027565</name>
</gene>
<reference evidence="2 3" key="1">
    <citation type="submission" date="2018-04" db="EMBL/GenBank/DDBJ databases">
        <title>Massilia violaceinigra sp. nov., a novel purple-pigmented bacterium isolated from Tianshan glacier, Xinjiang, China.</title>
        <authorList>
            <person name="Wang H."/>
        </authorList>
    </citation>
    <scope>NUCLEOTIDE SEQUENCE [LARGE SCALE GENOMIC DNA]</scope>
    <source>
        <strain evidence="2 3">B448-2</strain>
    </source>
</reference>